<dbReference type="GO" id="GO:0034663">
    <property type="term" value="C:endoplasmic reticulum chaperone complex"/>
    <property type="evidence" value="ECO:0007669"/>
    <property type="project" value="TreeGrafter"/>
</dbReference>
<dbReference type="Gene3D" id="1.20.1270.10">
    <property type="match status" value="1"/>
</dbReference>
<feature type="region of interest" description="Disordered" evidence="4">
    <location>
        <begin position="598"/>
        <end position="654"/>
    </location>
</feature>
<dbReference type="Gene3D" id="3.30.420.40">
    <property type="match status" value="2"/>
</dbReference>
<dbReference type="InterPro" id="IPR013126">
    <property type="entry name" value="Hsp_70_fam"/>
</dbReference>
<dbReference type="Gene3D" id="3.90.640.10">
    <property type="entry name" value="Actin, Chain A, domain 4"/>
    <property type="match status" value="1"/>
</dbReference>
<sequence length="992" mass="107168">MLPSGRRRAGALSPLTTTLALLLLFTSTASAAVLGIDFGTLNIKAALVKPGIPLDIVLTKDSKRKESAALAFQPTRDDKNNIVVKEGSFPERAYGGDALALQGRMPGEVFPNLKQLLGISGDRAAEKVATYKQRYPAVQAEHVEALGTTVFKSAAFPSEHLPYSVEELVGMELANIKRNAELMAGKGSSVNDAVITIPNFYTADEKRAIVHAAYFAGFNVLGLISDGLAVGLDYAKTRTFPDVSKGETPEYHLVFDMGAGSTTASVLRFQSKSVKDVGKFNKTIQEVTVQGVGWDRTLGGDALNHVILDDFVAKLMAKSEVESRGTTEAEVRSNGRVMARFWKEAERVRQVLSANSDTSAGFEEILPDIDLRVKLSRAEFEKLTADYAKRVTTPLEDALKMAKLTSKDLKSVILHGGAIRTPFVQSQLEAVVDDKAKLRSNVNPDESAVFGAAFKAASLSPSFKVKEIRDSEAATYAASLVYQDNGKERKQGLFTPKSPAGAGATIKQVTFKDREDFAFGFTQSVEGADRPILEVKVENLTASVDQLKSKFSCEKDDMIVRFGVKLNANFGLPDVVSGSVGCEVEDVAKSGGVGDSVKGWLGLGKKKDQEPLTGEDDTPVEDVSATPSSASGSSSASSSSSGSKETASSPPKTRVEVVMLKFSTSPQGNPQPDAAQVQRLGERLKEFDASDRARTARDEAQNVLESYTYSVRDFLENADFSAVSTKAQREEISKLLQTTKDWMESGEPGKAATEVLKEKYQALKNLVDPIKARRTENAQRATLVPALQKSLDKAKKSIAKYQDKIEKAKASLTASSSSTTSAPPAASSDVDDLEEPDTSSAPEPEASKEPSPLLNLDMTSINSVYDEITTWLSEKVAEQGKLKPFEDPVLLVKDLERRSTELKDAVDDLVRRASVKPTVKKPPKPKASPKPKPSKKAESDDAAPAEREPADTPEADGEKPVKGGESIEDMMDWLNKARDKQKDAEVPPRDEL</sequence>
<feature type="chain" id="PRO_5040517567" evidence="5">
    <location>
        <begin position="32"/>
        <end position="992"/>
    </location>
</feature>
<proteinExistence type="predicted"/>
<feature type="compositionally biased region" description="Low complexity" evidence="4">
    <location>
        <begin position="810"/>
        <end position="828"/>
    </location>
</feature>
<feature type="compositionally biased region" description="Low complexity" evidence="4">
    <location>
        <begin position="624"/>
        <end position="650"/>
    </location>
</feature>
<dbReference type="SUPFAM" id="SSF53067">
    <property type="entry name" value="Actin-like ATPase domain"/>
    <property type="match status" value="2"/>
</dbReference>
<dbReference type="EMBL" id="CP099419">
    <property type="protein sequence ID" value="USW50042.1"/>
    <property type="molecule type" value="Genomic_DNA"/>
</dbReference>
<feature type="region of interest" description="Disordered" evidence="4">
    <location>
        <begin position="810"/>
        <end position="856"/>
    </location>
</feature>
<dbReference type="PRINTS" id="PR00301">
    <property type="entry name" value="HEATSHOCK70"/>
</dbReference>
<feature type="compositionally biased region" description="Basic residues" evidence="4">
    <location>
        <begin position="918"/>
        <end position="934"/>
    </location>
</feature>
<feature type="compositionally biased region" description="Basic and acidic residues" evidence="4">
    <location>
        <begin position="975"/>
        <end position="992"/>
    </location>
</feature>
<feature type="compositionally biased region" description="Basic and acidic residues" evidence="4">
    <location>
        <begin position="897"/>
        <end position="911"/>
    </location>
</feature>
<organism evidence="6 7">
    <name type="scientific">Septoria linicola</name>
    <dbReference type="NCBI Taxonomy" id="215465"/>
    <lineage>
        <taxon>Eukaryota</taxon>
        <taxon>Fungi</taxon>
        <taxon>Dikarya</taxon>
        <taxon>Ascomycota</taxon>
        <taxon>Pezizomycotina</taxon>
        <taxon>Dothideomycetes</taxon>
        <taxon>Dothideomycetidae</taxon>
        <taxon>Mycosphaerellales</taxon>
        <taxon>Mycosphaerellaceae</taxon>
        <taxon>Septoria</taxon>
    </lineage>
</organism>
<protein>
    <submittedName>
        <fullName evidence="6">Heat shock protein 70 family</fullName>
    </submittedName>
</protein>
<dbReference type="InterPro" id="IPR043129">
    <property type="entry name" value="ATPase_NBD"/>
</dbReference>
<keyword evidence="6" id="KW-0346">Stress response</keyword>
<evidence type="ECO:0000256" key="5">
    <source>
        <dbReference type="SAM" id="SignalP"/>
    </source>
</evidence>
<feature type="region of interest" description="Disordered" evidence="4">
    <location>
        <begin position="897"/>
        <end position="992"/>
    </location>
</feature>
<keyword evidence="3" id="KW-0143">Chaperone</keyword>
<keyword evidence="5" id="KW-0732">Signal</keyword>
<dbReference type="SUPFAM" id="SSF100934">
    <property type="entry name" value="Heat shock protein 70kD (HSP70), C-terminal subdomain"/>
    <property type="match status" value="1"/>
</dbReference>
<keyword evidence="2" id="KW-0067">ATP-binding</keyword>
<evidence type="ECO:0000313" key="7">
    <source>
        <dbReference type="Proteomes" id="UP001056384"/>
    </source>
</evidence>
<dbReference type="CDD" id="cd10230">
    <property type="entry name" value="ASKHA_NBD_HSP70_HYOU1"/>
    <property type="match status" value="1"/>
</dbReference>
<dbReference type="PANTHER" id="PTHR45639:SF3">
    <property type="entry name" value="HYPOXIA UP-REGULATED PROTEIN 1"/>
    <property type="match status" value="1"/>
</dbReference>
<dbReference type="GO" id="GO:0005524">
    <property type="term" value="F:ATP binding"/>
    <property type="evidence" value="ECO:0007669"/>
    <property type="project" value="UniProtKB-KW"/>
</dbReference>
<accession>A0A9Q9EHK8</accession>
<feature type="signal peptide" evidence="5">
    <location>
        <begin position="1"/>
        <end position="31"/>
    </location>
</feature>
<evidence type="ECO:0000256" key="1">
    <source>
        <dbReference type="ARBA" id="ARBA00022741"/>
    </source>
</evidence>
<keyword evidence="1" id="KW-0547">Nucleotide-binding</keyword>
<dbReference type="InterPro" id="IPR029048">
    <property type="entry name" value="HSP70_C_sf"/>
</dbReference>
<dbReference type="PANTHER" id="PTHR45639">
    <property type="entry name" value="HSC70CB, ISOFORM G-RELATED"/>
    <property type="match status" value="1"/>
</dbReference>
<dbReference type="GO" id="GO:0140662">
    <property type="term" value="F:ATP-dependent protein folding chaperone"/>
    <property type="evidence" value="ECO:0007669"/>
    <property type="project" value="InterPro"/>
</dbReference>
<dbReference type="Proteomes" id="UP001056384">
    <property type="component" value="Chromosome 2"/>
</dbReference>
<evidence type="ECO:0000256" key="4">
    <source>
        <dbReference type="SAM" id="MobiDB-lite"/>
    </source>
</evidence>
<evidence type="ECO:0000256" key="2">
    <source>
        <dbReference type="ARBA" id="ARBA00022840"/>
    </source>
</evidence>
<dbReference type="Pfam" id="PF00012">
    <property type="entry name" value="HSP70"/>
    <property type="match status" value="1"/>
</dbReference>
<keyword evidence="7" id="KW-1185">Reference proteome</keyword>
<feature type="compositionally biased region" description="Basic and acidic residues" evidence="4">
    <location>
        <begin position="935"/>
        <end position="962"/>
    </location>
</feature>
<evidence type="ECO:0000256" key="3">
    <source>
        <dbReference type="ARBA" id="ARBA00023186"/>
    </source>
</evidence>
<name>A0A9Q9EHK8_9PEZI</name>
<reference evidence="6" key="1">
    <citation type="submission" date="2022-06" db="EMBL/GenBank/DDBJ databases">
        <title>Complete genome sequences of two strains of the flax pathogen Septoria linicola.</title>
        <authorList>
            <person name="Lapalu N."/>
            <person name="Simon A."/>
            <person name="Demenou B."/>
            <person name="Paumier D."/>
            <person name="Guillot M.-P."/>
            <person name="Gout L."/>
            <person name="Valade R."/>
        </authorList>
    </citation>
    <scope>NUCLEOTIDE SEQUENCE</scope>
    <source>
        <strain evidence="6">SE15195</strain>
    </source>
</reference>
<dbReference type="Gene3D" id="3.30.30.30">
    <property type="match status" value="1"/>
</dbReference>
<dbReference type="GO" id="GO:0030968">
    <property type="term" value="P:endoplasmic reticulum unfolded protein response"/>
    <property type="evidence" value="ECO:0007669"/>
    <property type="project" value="TreeGrafter"/>
</dbReference>
<dbReference type="AlphaFoldDB" id="A0A9Q9EHK8"/>
<feature type="compositionally biased region" description="Low complexity" evidence="4">
    <location>
        <begin position="839"/>
        <end position="852"/>
    </location>
</feature>
<gene>
    <name evidence="6" type="ORF">Slin15195_G033610</name>
</gene>
<dbReference type="FunFam" id="3.30.420.40:FF:000084">
    <property type="entry name" value="Heat shock protein 17"/>
    <property type="match status" value="1"/>
</dbReference>
<evidence type="ECO:0000313" key="6">
    <source>
        <dbReference type="EMBL" id="USW50042.1"/>
    </source>
</evidence>